<dbReference type="GO" id="GO:0005634">
    <property type="term" value="C:nucleus"/>
    <property type="evidence" value="ECO:0007669"/>
    <property type="project" value="UniProtKB-SubCell"/>
</dbReference>
<evidence type="ECO:0000313" key="4">
    <source>
        <dbReference type="Proteomes" id="UP000515203"/>
    </source>
</evidence>
<dbReference type="InParanoid" id="A0A6P6D9Y5"/>
<keyword evidence="3" id="KW-0539">Nucleus</keyword>
<dbReference type="PANTHER" id="PTHR14455:SF0">
    <property type="entry name" value="S100P-BINDING PROTEIN"/>
    <property type="match status" value="1"/>
</dbReference>
<evidence type="ECO:0000256" key="1">
    <source>
        <dbReference type="ARBA" id="ARBA00004123"/>
    </source>
</evidence>
<accession>A0A6P6D9Y5</accession>
<evidence type="ECO:0000256" key="3">
    <source>
        <dbReference type="ARBA" id="ARBA00023242"/>
    </source>
</evidence>
<keyword evidence="4" id="KW-1185">Reference proteome</keyword>
<reference evidence="5" key="1">
    <citation type="submission" date="2025-08" db="UniProtKB">
        <authorList>
            <consortium name="RefSeq"/>
        </authorList>
    </citation>
    <scope>IDENTIFICATION</scope>
</reference>
<dbReference type="GeneID" id="111812574"/>
<dbReference type="OrthoDB" id="8945510at2759"/>
<evidence type="ECO:0000256" key="2">
    <source>
        <dbReference type="ARBA" id="ARBA00020595"/>
    </source>
</evidence>
<dbReference type="CTD" id="64766"/>
<sequence>MKGRERRTGKVIPVLQTKTRTNVSTLSQSDLEHQKRIYLRRVFDHIEEPGDFNQGPSGELYTLMDRQHPSDLTMRNYARFRQKPLQRYSLTQWVERNKRSHHRFQRLPDFSYSPFVSSHQQ</sequence>
<dbReference type="PANTHER" id="PTHR14455">
    <property type="entry name" value="ASKOPOS"/>
    <property type="match status" value="1"/>
</dbReference>
<gene>
    <name evidence="5" type="primary">S100pbp</name>
</gene>
<proteinExistence type="predicted"/>
<dbReference type="Proteomes" id="UP000515203">
    <property type="component" value="Unplaced"/>
</dbReference>
<protein>
    <recommendedName>
        <fullName evidence="2">S100P-binding protein</fullName>
    </recommendedName>
</protein>
<evidence type="ECO:0000313" key="5">
    <source>
        <dbReference type="RefSeq" id="XP_023556904.1"/>
    </source>
</evidence>
<dbReference type="InterPro" id="IPR026097">
    <property type="entry name" value="S100PBP"/>
</dbReference>
<dbReference type="AlphaFoldDB" id="A0A6P6D9Y5"/>
<comment type="subcellular location">
    <subcellularLocation>
        <location evidence="1">Nucleus</location>
    </subcellularLocation>
</comment>
<dbReference type="GO" id="GO:0048306">
    <property type="term" value="F:calcium-dependent protein binding"/>
    <property type="evidence" value="ECO:0007669"/>
    <property type="project" value="InterPro"/>
</dbReference>
<dbReference type="RefSeq" id="XP_023556904.1">
    <property type="nucleotide sequence ID" value="XM_023701136.1"/>
</dbReference>
<organism evidence="4 5">
    <name type="scientific">Octodon degus</name>
    <name type="common">Degu</name>
    <name type="synonym">Sciurus degus</name>
    <dbReference type="NCBI Taxonomy" id="10160"/>
    <lineage>
        <taxon>Eukaryota</taxon>
        <taxon>Metazoa</taxon>
        <taxon>Chordata</taxon>
        <taxon>Craniata</taxon>
        <taxon>Vertebrata</taxon>
        <taxon>Euteleostomi</taxon>
        <taxon>Mammalia</taxon>
        <taxon>Eutheria</taxon>
        <taxon>Euarchontoglires</taxon>
        <taxon>Glires</taxon>
        <taxon>Rodentia</taxon>
        <taxon>Hystricomorpha</taxon>
        <taxon>Octodontidae</taxon>
        <taxon>Octodon</taxon>
    </lineage>
</organism>
<dbReference type="Pfam" id="PF15427">
    <property type="entry name" value="S100PBPR"/>
    <property type="match status" value="1"/>
</dbReference>
<name>A0A6P6D9Y5_OCTDE</name>